<evidence type="ECO:0000256" key="6">
    <source>
        <dbReference type="ARBA" id="ARBA00023136"/>
    </source>
</evidence>
<dbReference type="GO" id="GO:0005886">
    <property type="term" value="C:plasma membrane"/>
    <property type="evidence" value="ECO:0007669"/>
    <property type="project" value="UniProtKB-SubCell"/>
</dbReference>
<feature type="transmembrane region" description="Helical" evidence="9">
    <location>
        <begin position="89"/>
        <end position="107"/>
    </location>
</feature>
<comment type="similarity">
    <text evidence="7 8">Belongs to the drug/metabolite transporter (DMT) superfamily. Small multidrug resistance (SMR) (TC 2.A.7.1) family.</text>
</comment>
<organism evidence="10 11">
    <name type="scientific">Aquabacterium soli</name>
    <dbReference type="NCBI Taxonomy" id="2493092"/>
    <lineage>
        <taxon>Bacteria</taxon>
        <taxon>Pseudomonadati</taxon>
        <taxon>Pseudomonadota</taxon>
        <taxon>Betaproteobacteria</taxon>
        <taxon>Burkholderiales</taxon>
        <taxon>Aquabacterium</taxon>
    </lineage>
</organism>
<keyword evidence="5 9" id="KW-1133">Transmembrane helix</keyword>
<gene>
    <name evidence="10" type="ORF">EIP75_08795</name>
</gene>
<reference evidence="10 11" key="1">
    <citation type="submission" date="2018-12" db="EMBL/GenBank/DDBJ databases">
        <title>The whole draft genome of Aquabacterium sp. SJQ9.</title>
        <authorList>
            <person name="Sun L."/>
            <person name="Gao X."/>
            <person name="Chen W."/>
            <person name="Huang K."/>
        </authorList>
    </citation>
    <scope>NUCLEOTIDE SEQUENCE [LARGE SCALE GENOMIC DNA]</scope>
    <source>
        <strain evidence="10 11">SJQ9</strain>
    </source>
</reference>
<comment type="subcellular location">
    <subcellularLocation>
        <location evidence="1 8">Cell membrane</location>
        <topology evidence="1 8">Multi-pass membrane protein</topology>
    </subcellularLocation>
</comment>
<evidence type="ECO:0000256" key="3">
    <source>
        <dbReference type="ARBA" id="ARBA00022475"/>
    </source>
</evidence>
<evidence type="ECO:0000256" key="8">
    <source>
        <dbReference type="RuleBase" id="RU003942"/>
    </source>
</evidence>
<dbReference type="EMBL" id="RSED01000006">
    <property type="protein sequence ID" value="RRS04519.1"/>
    <property type="molecule type" value="Genomic_DNA"/>
</dbReference>
<proteinExistence type="inferred from homology"/>
<dbReference type="OrthoDB" id="9808638at2"/>
<dbReference type="Gene3D" id="1.10.3730.20">
    <property type="match status" value="1"/>
</dbReference>
<dbReference type="FunFam" id="1.10.3730.20:FF:000001">
    <property type="entry name" value="Quaternary ammonium compound resistance transporter SugE"/>
    <property type="match status" value="1"/>
</dbReference>
<keyword evidence="4 8" id="KW-0812">Transmembrane</keyword>
<dbReference type="AlphaFoldDB" id="A0A3R8S9C1"/>
<keyword evidence="11" id="KW-1185">Reference proteome</keyword>
<keyword evidence="3" id="KW-1003">Cell membrane</keyword>
<protein>
    <submittedName>
        <fullName evidence="10">Multidrug efflux SMR transporter</fullName>
    </submittedName>
</protein>
<dbReference type="PANTHER" id="PTHR30561">
    <property type="entry name" value="SMR FAMILY PROTON-DEPENDENT DRUG EFFLUX TRANSPORTER SUGE"/>
    <property type="match status" value="1"/>
</dbReference>
<evidence type="ECO:0000256" key="1">
    <source>
        <dbReference type="ARBA" id="ARBA00004651"/>
    </source>
</evidence>
<dbReference type="SUPFAM" id="SSF103481">
    <property type="entry name" value="Multidrug resistance efflux transporter EmrE"/>
    <property type="match status" value="1"/>
</dbReference>
<evidence type="ECO:0000256" key="7">
    <source>
        <dbReference type="ARBA" id="ARBA00038032"/>
    </source>
</evidence>
<evidence type="ECO:0000256" key="2">
    <source>
        <dbReference type="ARBA" id="ARBA00022448"/>
    </source>
</evidence>
<evidence type="ECO:0000256" key="9">
    <source>
        <dbReference type="SAM" id="Phobius"/>
    </source>
</evidence>
<evidence type="ECO:0000256" key="4">
    <source>
        <dbReference type="ARBA" id="ARBA00022692"/>
    </source>
</evidence>
<dbReference type="InterPro" id="IPR045324">
    <property type="entry name" value="Small_multidrug_res"/>
</dbReference>
<dbReference type="PANTHER" id="PTHR30561:SF1">
    <property type="entry name" value="MULTIDRUG TRANSPORTER EMRE"/>
    <property type="match status" value="1"/>
</dbReference>
<feature type="transmembrane region" description="Helical" evidence="9">
    <location>
        <begin position="36"/>
        <end position="55"/>
    </location>
</feature>
<comment type="caution">
    <text evidence="10">The sequence shown here is derived from an EMBL/GenBank/DDBJ whole genome shotgun (WGS) entry which is preliminary data.</text>
</comment>
<dbReference type="InterPro" id="IPR037185">
    <property type="entry name" value="EmrE-like"/>
</dbReference>
<name>A0A3R8S9C1_9BURK</name>
<accession>A0A3R8S9C1</accession>
<evidence type="ECO:0000313" key="10">
    <source>
        <dbReference type="EMBL" id="RRS04519.1"/>
    </source>
</evidence>
<dbReference type="InterPro" id="IPR000390">
    <property type="entry name" value="Small_drug/metabolite_transptr"/>
</dbReference>
<sequence length="110" mass="11643">MNPSNLAWLALLASVVAEVLGTLALRAADGLTKPWPSIAVVLCYGCAIWLMSVSVRQLEMGLAYAVWAGSGTALTAAIGMLCFQEAFTWSRLLGLTFIVLGVLALNLSTR</sequence>
<evidence type="ECO:0000313" key="11">
    <source>
        <dbReference type="Proteomes" id="UP000269265"/>
    </source>
</evidence>
<dbReference type="GO" id="GO:0022857">
    <property type="term" value="F:transmembrane transporter activity"/>
    <property type="evidence" value="ECO:0007669"/>
    <property type="project" value="InterPro"/>
</dbReference>
<keyword evidence="6 9" id="KW-0472">Membrane</keyword>
<evidence type="ECO:0000256" key="5">
    <source>
        <dbReference type="ARBA" id="ARBA00022989"/>
    </source>
</evidence>
<dbReference type="Pfam" id="PF00893">
    <property type="entry name" value="Multi_Drug_Res"/>
    <property type="match status" value="1"/>
</dbReference>
<keyword evidence="2" id="KW-0813">Transport</keyword>
<feature type="transmembrane region" description="Helical" evidence="9">
    <location>
        <begin position="62"/>
        <end position="83"/>
    </location>
</feature>
<dbReference type="GO" id="GO:1990961">
    <property type="term" value="P:xenobiotic detoxification by transmembrane export across the plasma membrane"/>
    <property type="evidence" value="ECO:0007669"/>
    <property type="project" value="UniProtKB-ARBA"/>
</dbReference>
<dbReference type="Proteomes" id="UP000269265">
    <property type="component" value="Unassembled WGS sequence"/>
</dbReference>
<dbReference type="RefSeq" id="WP_125242893.1">
    <property type="nucleotide sequence ID" value="NZ_RSED01000006.1"/>
</dbReference>